<sequence>MKLEWMSVMDAGIRCNGRTQDGLVTLSSQSRLQKIQDIIRNPANVPTCLMDIDLRTAIFPAADIPSFHQTLIRTYQSPMVHLKQLQTIGKQSALRGPHCTISTLSHRWIIRSAVKNIKIPIRPAPSSEICVASIWALHVPRRLTKAAAENLLKPLTILKAISSLGGSLTLLPSEAIQPGQEIVSSIIRLTCTVIFGTVWSHLKHKNSP</sequence>
<organism evidence="1 2">
    <name type="scientific">Sistotremastrum niveocremeum HHB9708</name>
    <dbReference type="NCBI Taxonomy" id="1314777"/>
    <lineage>
        <taxon>Eukaryota</taxon>
        <taxon>Fungi</taxon>
        <taxon>Dikarya</taxon>
        <taxon>Basidiomycota</taxon>
        <taxon>Agaricomycotina</taxon>
        <taxon>Agaricomycetes</taxon>
        <taxon>Sistotremastrales</taxon>
        <taxon>Sistotremastraceae</taxon>
        <taxon>Sertulicium</taxon>
        <taxon>Sertulicium niveocremeum</taxon>
    </lineage>
</organism>
<proteinExistence type="predicted"/>
<dbReference type="EMBL" id="KV419431">
    <property type="protein sequence ID" value="KZS88955.1"/>
    <property type="molecule type" value="Genomic_DNA"/>
</dbReference>
<accession>A0A164PQX4</accession>
<reference evidence="1 2" key="1">
    <citation type="journal article" date="2016" name="Mol. Biol. Evol.">
        <title>Comparative Genomics of Early-Diverging Mushroom-Forming Fungi Provides Insights into the Origins of Lignocellulose Decay Capabilities.</title>
        <authorList>
            <person name="Nagy L.G."/>
            <person name="Riley R."/>
            <person name="Tritt A."/>
            <person name="Adam C."/>
            <person name="Daum C."/>
            <person name="Floudas D."/>
            <person name="Sun H."/>
            <person name="Yadav J.S."/>
            <person name="Pangilinan J."/>
            <person name="Larsson K.H."/>
            <person name="Matsuura K."/>
            <person name="Barry K."/>
            <person name="Labutti K."/>
            <person name="Kuo R."/>
            <person name="Ohm R.A."/>
            <person name="Bhattacharya S.S."/>
            <person name="Shirouzu T."/>
            <person name="Yoshinaga Y."/>
            <person name="Martin F.M."/>
            <person name="Grigoriev I.V."/>
            <person name="Hibbett D.S."/>
        </authorList>
    </citation>
    <scope>NUCLEOTIDE SEQUENCE [LARGE SCALE GENOMIC DNA]</scope>
    <source>
        <strain evidence="1 2">HHB9708</strain>
    </source>
</reference>
<keyword evidence="2" id="KW-1185">Reference proteome</keyword>
<dbReference type="AlphaFoldDB" id="A0A164PQX4"/>
<evidence type="ECO:0000313" key="2">
    <source>
        <dbReference type="Proteomes" id="UP000076722"/>
    </source>
</evidence>
<name>A0A164PQX4_9AGAM</name>
<gene>
    <name evidence="1" type="ORF">SISNIDRAFT_469662</name>
</gene>
<protein>
    <submittedName>
        <fullName evidence="1">Uncharacterized protein</fullName>
    </submittedName>
</protein>
<dbReference type="Proteomes" id="UP000076722">
    <property type="component" value="Unassembled WGS sequence"/>
</dbReference>
<evidence type="ECO:0000313" key="1">
    <source>
        <dbReference type="EMBL" id="KZS88955.1"/>
    </source>
</evidence>